<sequence>MQRQNKDSSFNHHGPLQKNAHCAAEQKRRDAIKDGLVQLAKLVQQNHCEEDFKASKAQILQQAITCVNVLVEEEGHRTREIEDLEKHLTVLKMIQGSYEDLAKSVHVCHKNEINDEMKFAVFKYLMALLWESFNLTVIITDFSCLTSTVIAWIQVHCKPDILKSNLVKSIRSVLGFS</sequence>
<feature type="region of interest" description="Disordered" evidence="6">
    <location>
        <begin position="1"/>
        <end position="24"/>
    </location>
</feature>
<dbReference type="InterPro" id="IPR036638">
    <property type="entry name" value="HLH_DNA-bd_sf"/>
</dbReference>
<keyword evidence="3" id="KW-0238">DNA-binding</keyword>
<dbReference type="PANTHER" id="PTHR15741">
    <property type="entry name" value="BASIC HELIX-LOOP-HELIX ZIP TRANSCRIPTION FACTOR"/>
    <property type="match status" value="1"/>
</dbReference>
<evidence type="ECO:0000256" key="6">
    <source>
        <dbReference type="SAM" id="MobiDB-lite"/>
    </source>
</evidence>
<feature type="domain" description="BHLH" evidence="7">
    <location>
        <begin position="16"/>
        <end position="70"/>
    </location>
</feature>
<gene>
    <name evidence="9" type="primary">LOC100201597</name>
</gene>
<evidence type="ECO:0000256" key="5">
    <source>
        <dbReference type="ARBA" id="ARBA00023242"/>
    </source>
</evidence>
<dbReference type="RefSeq" id="XP_065665006.1">
    <property type="nucleotide sequence ID" value="XM_065808934.1"/>
</dbReference>
<name>A0ABM4CSW6_HYDVU</name>
<evidence type="ECO:0000313" key="8">
    <source>
        <dbReference type="Proteomes" id="UP001652625"/>
    </source>
</evidence>
<evidence type="ECO:0000256" key="4">
    <source>
        <dbReference type="ARBA" id="ARBA00023163"/>
    </source>
</evidence>
<evidence type="ECO:0000256" key="2">
    <source>
        <dbReference type="ARBA" id="ARBA00023015"/>
    </source>
</evidence>
<proteinExistence type="predicted"/>
<keyword evidence="2" id="KW-0805">Transcription regulation</keyword>
<dbReference type="InterPro" id="IPR011598">
    <property type="entry name" value="bHLH_dom"/>
</dbReference>
<evidence type="ECO:0000313" key="9">
    <source>
        <dbReference type="RefSeq" id="XP_065665006.1"/>
    </source>
</evidence>
<keyword evidence="8" id="KW-1185">Reference proteome</keyword>
<protein>
    <submittedName>
        <fullName evidence="9">Max-like protein X isoform X4</fullName>
    </submittedName>
</protein>
<dbReference type="PANTHER" id="PTHR15741:SF25">
    <property type="entry name" value="MAX-LIKE PROTEIN X"/>
    <property type="match status" value="1"/>
</dbReference>
<keyword evidence="4" id="KW-0804">Transcription</keyword>
<dbReference type="InterPro" id="IPR052207">
    <property type="entry name" value="Max-like/E-box_TFs"/>
</dbReference>
<dbReference type="Gene3D" id="4.10.280.10">
    <property type="entry name" value="Helix-loop-helix DNA-binding domain"/>
    <property type="match status" value="1"/>
</dbReference>
<keyword evidence="5" id="KW-0539">Nucleus</keyword>
<dbReference type="Pfam" id="PF00010">
    <property type="entry name" value="HLH"/>
    <property type="match status" value="1"/>
</dbReference>
<dbReference type="SMART" id="SM00353">
    <property type="entry name" value="HLH"/>
    <property type="match status" value="1"/>
</dbReference>
<evidence type="ECO:0000256" key="3">
    <source>
        <dbReference type="ARBA" id="ARBA00023125"/>
    </source>
</evidence>
<feature type="compositionally biased region" description="Basic and acidic residues" evidence="6">
    <location>
        <begin position="1"/>
        <end position="10"/>
    </location>
</feature>
<dbReference type="PROSITE" id="PS50888">
    <property type="entry name" value="BHLH"/>
    <property type="match status" value="1"/>
</dbReference>
<dbReference type="SUPFAM" id="SSF47459">
    <property type="entry name" value="HLH, helix-loop-helix DNA-binding domain"/>
    <property type="match status" value="1"/>
</dbReference>
<evidence type="ECO:0000259" key="7">
    <source>
        <dbReference type="PROSITE" id="PS50888"/>
    </source>
</evidence>
<dbReference type="Proteomes" id="UP001652625">
    <property type="component" value="Chromosome 11"/>
</dbReference>
<dbReference type="GeneID" id="100201597"/>
<organism evidence="8 9">
    <name type="scientific">Hydra vulgaris</name>
    <name type="common">Hydra</name>
    <name type="synonym">Hydra attenuata</name>
    <dbReference type="NCBI Taxonomy" id="6087"/>
    <lineage>
        <taxon>Eukaryota</taxon>
        <taxon>Metazoa</taxon>
        <taxon>Cnidaria</taxon>
        <taxon>Hydrozoa</taxon>
        <taxon>Hydroidolina</taxon>
        <taxon>Anthoathecata</taxon>
        <taxon>Aplanulata</taxon>
        <taxon>Hydridae</taxon>
        <taxon>Hydra</taxon>
    </lineage>
</organism>
<accession>A0ABM4CSW6</accession>
<reference evidence="9" key="1">
    <citation type="submission" date="2025-08" db="UniProtKB">
        <authorList>
            <consortium name="RefSeq"/>
        </authorList>
    </citation>
    <scope>IDENTIFICATION</scope>
</reference>
<evidence type="ECO:0000256" key="1">
    <source>
        <dbReference type="ARBA" id="ARBA00004123"/>
    </source>
</evidence>
<comment type="subcellular location">
    <subcellularLocation>
        <location evidence="1">Nucleus</location>
    </subcellularLocation>
</comment>